<accession>A0A9D1E7I4</accession>
<dbReference type="InterPro" id="IPR027417">
    <property type="entry name" value="P-loop_NTPase"/>
</dbReference>
<organism evidence="2 3">
    <name type="scientific">Candidatus Coproplasma avicola</name>
    <dbReference type="NCBI Taxonomy" id="2840744"/>
    <lineage>
        <taxon>Bacteria</taxon>
        <taxon>Bacillati</taxon>
        <taxon>Bacillota</taxon>
        <taxon>Clostridia</taxon>
        <taxon>Eubacteriales</taxon>
        <taxon>Candidatus Coproplasma</taxon>
    </lineage>
</organism>
<feature type="domain" description="ATPase AAA-type core" evidence="1">
    <location>
        <begin position="194"/>
        <end position="349"/>
    </location>
</feature>
<dbReference type="GO" id="GO:0005524">
    <property type="term" value="F:ATP binding"/>
    <property type="evidence" value="ECO:0007669"/>
    <property type="project" value="UniProtKB-KW"/>
</dbReference>
<name>A0A9D1E7I4_9FIRM</name>
<dbReference type="Proteomes" id="UP000823913">
    <property type="component" value="Unassembled WGS sequence"/>
</dbReference>
<dbReference type="EMBL" id="DVHK01000115">
    <property type="protein sequence ID" value="HIR67529.1"/>
    <property type="molecule type" value="Genomic_DNA"/>
</dbReference>
<evidence type="ECO:0000313" key="2">
    <source>
        <dbReference type="EMBL" id="HIR67529.1"/>
    </source>
</evidence>
<proteinExistence type="predicted"/>
<dbReference type="PANTHER" id="PTHR40396:SF1">
    <property type="entry name" value="ATPASE AAA-TYPE CORE DOMAIN-CONTAINING PROTEIN"/>
    <property type="match status" value="1"/>
</dbReference>
<evidence type="ECO:0000313" key="3">
    <source>
        <dbReference type="Proteomes" id="UP000823913"/>
    </source>
</evidence>
<dbReference type="GO" id="GO:0016887">
    <property type="term" value="F:ATP hydrolysis activity"/>
    <property type="evidence" value="ECO:0007669"/>
    <property type="project" value="InterPro"/>
</dbReference>
<comment type="caution">
    <text evidence="2">The sequence shown here is derived from an EMBL/GenBank/DDBJ whole genome shotgun (WGS) entry which is preliminary data.</text>
</comment>
<keyword evidence="2" id="KW-0547">Nucleotide-binding</keyword>
<keyword evidence="2" id="KW-0067">ATP-binding</keyword>
<reference evidence="2" key="2">
    <citation type="journal article" date="2021" name="PeerJ">
        <title>Extensive microbial diversity within the chicken gut microbiome revealed by metagenomics and culture.</title>
        <authorList>
            <person name="Gilroy R."/>
            <person name="Ravi A."/>
            <person name="Getino M."/>
            <person name="Pursley I."/>
            <person name="Horton D.L."/>
            <person name="Alikhan N.F."/>
            <person name="Baker D."/>
            <person name="Gharbi K."/>
            <person name="Hall N."/>
            <person name="Watson M."/>
            <person name="Adriaenssens E.M."/>
            <person name="Foster-Nyarko E."/>
            <person name="Jarju S."/>
            <person name="Secka A."/>
            <person name="Antonio M."/>
            <person name="Oren A."/>
            <person name="Chaudhuri R.R."/>
            <person name="La Ragione R."/>
            <person name="Hildebrand F."/>
            <person name="Pallen M.J."/>
        </authorList>
    </citation>
    <scope>NUCLEOTIDE SEQUENCE</scope>
    <source>
        <strain evidence="2">ChiW16-3235</strain>
    </source>
</reference>
<dbReference type="Gene3D" id="3.40.50.300">
    <property type="entry name" value="P-loop containing nucleotide triphosphate hydrolases"/>
    <property type="match status" value="1"/>
</dbReference>
<protein>
    <submittedName>
        <fullName evidence="2">ATP-binding protein</fullName>
    </submittedName>
</protein>
<sequence length="419" mass="46743">MILSISVNNFLVFGKQAGMSFIADKSIKKFYSNVCPEGQFDILKSACIYGANNVGKTCMLKAIAAVKAVLSDVDYSFPVNIFTDSSECKISVSFAHEGGAYSYEFIYDSSLQDGQPRGFVYECMCRLLQSGDGTTAERIFVRDCKSGQYYFEGDQALAELLPLVSCSNILIYTVNTQRYPAAAKCREILTAFARSIEVVDMNNIPIDKTVSVLKNNLSIRERTVELIKLADLDIDDYVYSDELSRPATFRPQENVFSLPDCPEDMYRLTSVHRGKAVRSLTFDSTGTKKMVAIASYIIEALTEGKILVVDEIDSSLHFKLTRAIVSLFNNELNERAQLIFTVHDVTLLDCRRLFRRDQIWFAAKQNGDVKLYPLSLFLTGGSKAEGDVLEKYKSGDLGALPEPDLISVLLGREQDEGQD</sequence>
<dbReference type="Pfam" id="PF13304">
    <property type="entry name" value="AAA_21"/>
    <property type="match status" value="1"/>
</dbReference>
<reference evidence="2" key="1">
    <citation type="submission" date="2020-10" db="EMBL/GenBank/DDBJ databases">
        <authorList>
            <person name="Gilroy R."/>
        </authorList>
    </citation>
    <scope>NUCLEOTIDE SEQUENCE</scope>
    <source>
        <strain evidence="2">ChiW16-3235</strain>
    </source>
</reference>
<dbReference type="CDD" id="cd00267">
    <property type="entry name" value="ABC_ATPase"/>
    <property type="match status" value="1"/>
</dbReference>
<dbReference type="InterPro" id="IPR003959">
    <property type="entry name" value="ATPase_AAA_core"/>
</dbReference>
<evidence type="ECO:0000259" key="1">
    <source>
        <dbReference type="Pfam" id="PF13304"/>
    </source>
</evidence>
<dbReference type="PANTHER" id="PTHR40396">
    <property type="entry name" value="ATPASE-LIKE PROTEIN"/>
    <property type="match status" value="1"/>
</dbReference>
<dbReference type="SUPFAM" id="SSF52540">
    <property type="entry name" value="P-loop containing nucleoside triphosphate hydrolases"/>
    <property type="match status" value="1"/>
</dbReference>
<dbReference type="AlphaFoldDB" id="A0A9D1E7I4"/>
<gene>
    <name evidence="2" type="ORF">IAB94_05740</name>
</gene>